<sequence>MVPPPLGVRSGGGSERGGSHCRLSPLSPPRPCQVQLPPLPQPRGLPRRMQ</sequence>
<accession>A0A0A9EBI2</accession>
<proteinExistence type="predicted"/>
<reference evidence="2" key="1">
    <citation type="submission" date="2014-09" db="EMBL/GenBank/DDBJ databases">
        <authorList>
            <person name="Magalhaes I.L.F."/>
            <person name="Oliveira U."/>
            <person name="Santos F.R."/>
            <person name="Vidigal T.H.D.A."/>
            <person name="Brescovit A.D."/>
            <person name="Santos A.J."/>
        </authorList>
    </citation>
    <scope>NUCLEOTIDE SEQUENCE</scope>
    <source>
        <tissue evidence="2">Shoot tissue taken approximately 20 cm above the soil surface</tissue>
    </source>
</reference>
<evidence type="ECO:0000313" key="2">
    <source>
        <dbReference type="EMBL" id="JAD97411.1"/>
    </source>
</evidence>
<organism evidence="2">
    <name type="scientific">Arundo donax</name>
    <name type="common">Giant reed</name>
    <name type="synonym">Donax arundinaceus</name>
    <dbReference type="NCBI Taxonomy" id="35708"/>
    <lineage>
        <taxon>Eukaryota</taxon>
        <taxon>Viridiplantae</taxon>
        <taxon>Streptophyta</taxon>
        <taxon>Embryophyta</taxon>
        <taxon>Tracheophyta</taxon>
        <taxon>Spermatophyta</taxon>
        <taxon>Magnoliopsida</taxon>
        <taxon>Liliopsida</taxon>
        <taxon>Poales</taxon>
        <taxon>Poaceae</taxon>
        <taxon>PACMAD clade</taxon>
        <taxon>Arundinoideae</taxon>
        <taxon>Arundineae</taxon>
        <taxon>Arundo</taxon>
    </lineage>
</organism>
<evidence type="ECO:0000256" key="1">
    <source>
        <dbReference type="SAM" id="MobiDB-lite"/>
    </source>
</evidence>
<feature type="region of interest" description="Disordered" evidence="1">
    <location>
        <begin position="1"/>
        <end position="50"/>
    </location>
</feature>
<dbReference type="EMBL" id="GBRH01200484">
    <property type="protein sequence ID" value="JAD97411.1"/>
    <property type="molecule type" value="Transcribed_RNA"/>
</dbReference>
<name>A0A0A9EBI2_ARUDO</name>
<reference evidence="2" key="2">
    <citation type="journal article" date="2015" name="Data Brief">
        <title>Shoot transcriptome of the giant reed, Arundo donax.</title>
        <authorList>
            <person name="Barrero R.A."/>
            <person name="Guerrero F.D."/>
            <person name="Moolhuijzen P."/>
            <person name="Goolsby J.A."/>
            <person name="Tidwell J."/>
            <person name="Bellgard S.E."/>
            <person name="Bellgard M.I."/>
        </authorList>
    </citation>
    <scope>NUCLEOTIDE SEQUENCE</scope>
    <source>
        <tissue evidence="2">Shoot tissue taken approximately 20 cm above the soil surface</tissue>
    </source>
</reference>
<dbReference type="AlphaFoldDB" id="A0A0A9EBI2"/>
<feature type="compositionally biased region" description="Pro residues" evidence="1">
    <location>
        <begin position="26"/>
        <end position="43"/>
    </location>
</feature>
<protein>
    <submittedName>
        <fullName evidence="2">Uncharacterized protein</fullName>
    </submittedName>
</protein>